<dbReference type="Proteomes" id="UP000286912">
    <property type="component" value="Unassembled WGS sequence"/>
</dbReference>
<feature type="coiled-coil region" evidence="1">
    <location>
        <begin position="592"/>
        <end position="623"/>
    </location>
</feature>
<organism evidence="5 6">
    <name type="scientific">Vreelandella populi</name>
    <dbReference type="NCBI Taxonomy" id="2498858"/>
    <lineage>
        <taxon>Bacteria</taxon>
        <taxon>Pseudomonadati</taxon>
        <taxon>Pseudomonadota</taxon>
        <taxon>Gammaproteobacteria</taxon>
        <taxon>Oceanospirillales</taxon>
        <taxon>Halomonadaceae</taxon>
        <taxon>Vreelandella</taxon>
    </lineage>
</organism>
<dbReference type="Pfam" id="PF20155">
    <property type="entry name" value="TMP_3"/>
    <property type="match status" value="1"/>
</dbReference>
<accession>A0A3S0WPZ1</accession>
<evidence type="ECO:0000259" key="4">
    <source>
        <dbReference type="Pfam" id="PF20155"/>
    </source>
</evidence>
<feature type="coiled-coil region" evidence="1">
    <location>
        <begin position="504"/>
        <end position="561"/>
    </location>
</feature>
<keyword evidence="3" id="KW-1133">Transmembrane helix</keyword>
<protein>
    <recommendedName>
        <fullName evidence="4">Tape measure protein N-terminal domain-containing protein</fullName>
    </recommendedName>
</protein>
<keyword evidence="3" id="KW-0812">Transmembrane</keyword>
<evidence type="ECO:0000256" key="2">
    <source>
        <dbReference type="SAM" id="MobiDB-lite"/>
    </source>
</evidence>
<dbReference type="NCBIfam" id="TIGR02675">
    <property type="entry name" value="tape_meas_nterm"/>
    <property type="match status" value="1"/>
</dbReference>
<feature type="coiled-coil region" evidence="1">
    <location>
        <begin position="665"/>
        <end position="711"/>
    </location>
</feature>
<dbReference type="AlphaFoldDB" id="A0A3S0WPZ1"/>
<dbReference type="RefSeq" id="WP_126981452.1">
    <property type="nucleotide sequence ID" value="NZ_RZHD01000003.1"/>
</dbReference>
<feature type="transmembrane region" description="Helical" evidence="3">
    <location>
        <begin position="445"/>
        <end position="467"/>
    </location>
</feature>
<keyword evidence="6" id="KW-1185">Reference proteome</keyword>
<dbReference type="InterPro" id="IPR013491">
    <property type="entry name" value="Tape_meas_N"/>
</dbReference>
<reference evidence="5 6" key="1">
    <citation type="submission" date="2018-12" db="EMBL/GenBank/DDBJ databases">
        <title>three novel Halomonas strain isolated from plants.</title>
        <authorList>
            <person name="Sun C."/>
        </authorList>
    </citation>
    <scope>NUCLEOTIDE SEQUENCE [LARGE SCALE GENOMIC DNA]</scope>
    <source>
        <strain evidence="5 6">RC</strain>
    </source>
</reference>
<sequence>MATEVGAIYYSVDARTSALLKAEKDVDGSTKRMEKNFSKTDKAARGMGAGFDSAAGAGMRLRRIVTAVSSAMATRMIISYTDAWTRTQNQLRQVTETTNQLIATNQQLMRVANDSAVAFESTASFYASVARATRELNIEQSTLVEFVDLTSKSLRANGASAAGASALILQLSQSFNAGIIQGQEFNTIIDQAPLLLDALRASTGKSTAELKKMGGEGRLSVQQLIKSVSDYSDEINKKAATATNTFSDNLVVARNNIIQFVGTADSAQGVVGDLGDAAVYLSNNLDVVTTAATGLAAVIAGRYASAIGAGAIAHIALAAAALNQAGATRQAALASNDSAAASLRKAQASVVAAQSTIREIEADRAALAATLSSNQAQGTQLAIKRQLAAMDHALAQAKERLAIRQQAEAQTAAVATAAHRANAAALASTTLAARAATSAMAGLRAAFALLGGPAGVIFLAAWALYAFREQLGFVASDSTATQRSLERLGRSMRDMTGEQLGRTMQELGQRLIMTQSAIQNTENKIHEMVEAGDQEFGGRTIGQMRDQLANLRKDLEATTDALDLATQFRNGEESPAKPPPPPELPGSGDNEAKRLKNEFDSVKRELETQREQIEREYLRRNEVIRKATAEGSAEQADLLRRSGSQRTRELQELTDQLASINSEGIERINQQYDAQRQEIMEISEAGSAEQLEALERNNQARQRALAEARRSELQGLMSQTEEVDAEYEKQRRSILEHTRAGSAERQALMERAERSFVEAKMQAQNDDLANIAQHNQRVRDLEAEHYSLMLQQIGGFSEAAANKLAEIRQATANPMKTLTDNLQTAFVSLDETISSAFVRGMSNGDSFNNILKGIGQTVLGSLLQSFIKLGVQMAINAVTQQAAGSAMTAVAIGQAAAVQAAWAPAALSASIATMGGATITGAAAYSGALAANATVGQAIQGGFMSQIGPGRLNGGGVSRGTPYPVTENGKPEILTEGNRQYLLPGKGGHVTSNRDMKSAGQAPPVSVNIYGGDSNARVEQSTGNDGSQTISIWLADFMSDGRTFKAINHKLGTSTKAR</sequence>
<feature type="region of interest" description="Disordered" evidence="2">
    <location>
        <begin position="568"/>
        <end position="592"/>
    </location>
</feature>
<keyword evidence="1" id="KW-0175">Coiled coil</keyword>
<proteinExistence type="predicted"/>
<evidence type="ECO:0000313" key="5">
    <source>
        <dbReference type="EMBL" id="RUR48788.1"/>
    </source>
</evidence>
<evidence type="ECO:0000256" key="1">
    <source>
        <dbReference type="SAM" id="Coils"/>
    </source>
</evidence>
<dbReference type="OrthoDB" id="6144932at2"/>
<keyword evidence="3" id="KW-0472">Membrane</keyword>
<evidence type="ECO:0000313" key="6">
    <source>
        <dbReference type="Proteomes" id="UP000286912"/>
    </source>
</evidence>
<gene>
    <name evidence="5" type="ORF">ELY37_02760</name>
</gene>
<feature type="domain" description="Tape measure protein N-terminal" evidence="4">
    <location>
        <begin position="77"/>
        <end position="265"/>
    </location>
</feature>
<evidence type="ECO:0000256" key="3">
    <source>
        <dbReference type="SAM" id="Phobius"/>
    </source>
</evidence>
<comment type="caution">
    <text evidence="5">The sequence shown here is derived from an EMBL/GenBank/DDBJ whole genome shotgun (WGS) entry which is preliminary data.</text>
</comment>
<dbReference type="EMBL" id="RZHD01000003">
    <property type="protein sequence ID" value="RUR48788.1"/>
    <property type="molecule type" value="Genomic_DNA"/>
</dbReference>
<name>A0A3S0WPZ1_9GAMM</name>